<evidence type="ECO:0000313" key="3">
    <source>
        <dbReference type="Proteomes" id="UP000019116"/>
    </source>
</evidence>
<organism evidence="2">
    <name type="scientific">Triticum aestivum</name>
    <name type="common">Wheat</name>
    <dbReference type="NCBI Taxonomy" id="4565"/>
    <lineage>
        <taxon>Eukaryota</taxon>
        <taxon>Viridiplantae</taxon>
        <taxon>Streptophyta</taxon>
        <taxon>Embryophyta</taxon>
        <taxon>Tracheophyta</taxon>
        <taxon>Spermatophyta</taxon>
        <taxon>Magnoliopsida</taxon>
        <taxon>Liliopsida</taxon>
        <taxon>Poales</taxon>
        <taxon>Poaceae</taxon>
        <taxon>BOP clade</taxon>
        <taxon>Pooideae</taxon>
        <taxon>Triticodae</taxon>
        <taxon>Triticeae</taxon>
        <taxon>Triticinae</taxon>
        <taxon>Triticum</taxon>
    </lineage>
</organism>
<dbReference type="Gramene" id="TraesCAD_scaffold_132104_01G000100.1">
    <property type="protein sequence ID" value="TraesCAD_scaffold_132104_01G000100.1"/>
    <property type="gene ID" value="TraesCAD_scaffold_132104_01G000100"/>
</dbReference>
<dbReference type="Gramene" id="TraesCLE_scaffold_113687_01G000100.1">
    <property type="protein sequence ID" value="TraesCLE_scaffold_113687_01G000100.1"/>
    <property type="gene ID" value="TraesCLE_scaffold_113687_01G000100"/>
</dbReference>
<dbReference type="Gramene" id="TraesCS6B03G0378800.1">
    <property type="protein sequence ID" value="TraesCS6B03G0378800.1.CDS"/>
    <property type="gene ID" value="TraesCS6B03G0378800"/>
</dbReference>
<reference evidence="2" key="1">
    <citation type="submission" date="2018-08" db="EMBL/GenBank/DDBJ databases">
        <authorList>
            <person name="Rossello M."/>
        </authorList>
    </citation>
    <scope>NUCLEOTIDE SEQUENCE [LARGE SCALE GENOMIC DNA]</scope>
    <source>
        <strain evidence="2">cv. Chinese Spring</strain>
    </source>
</reference>
<dbReference type="AlphaFoldDB" id="A0A3B6PIR0"/>
<keyword evidence="1" id="KW-0175">Coiled coil</keyword>
<evidence type="ECO:0000313" key="2">
    <source>
        <dbReference type="EnsemblPlants" id="TraesCS6B02G150800.1"/>
    </source>
</evidence>
<dbReference type="STRING" id="4565.A0A3B6PIR0"/>
<reference evidence="2" key="2">
    <citation type="submission" date="2018-10" db="UniProtKB">
        <authorList>
            <consortium name="EnsemblPlants"/>
        </authorList>
    </citation>
    <scope>IDENTIFICATION</scope>
</reference>
<evidence type="ECO:0000256" key="1">
    <source>
        <dbReference type="SAM" id="Coils"/>
    </source>
</evidence>
<dbReference type="Proteomes" id="UP000019116">
    <property type="component" value="Chromosome 6B"/>
</dbReference>
<dbReference type="PANTHER" id="PTHR35986:SF2">
    <property type="match status" value="1"/>
</dbReference>
<proteinExistence type="predicted"/>
<accession>A0A3B6PIR0</accession>
<dbReference type="Gramene" id="TraesCS6B02G150800.1">
    <property type="protein sequence ID" value="TraesCS6B02G150800.1"/>
    <property type="gene ID" value="TraesCS6B02G150800"/>
</dbReference>
<feature type="coiled-coil region" evidence="1">
    <location>
        <begin position="181"/>
        <end position="213"/>
    </location>
</feature>
<dbReference type="EnsemblPlants" id="TraesCS6B02G150800.1">
    <property type="protein sequence ID" value="TraesCS6B02G150800.1"/>
    <property type="gene ID" value="TraesCS6B02G150800"/>
</dbReference>
<name>A0A3B6PIR0_WHEAT</name>
<keyword evidence="3" id="KW-1185">Reference proteome</keyword>
<dbReference type="OrthoDB" id="691501at2759"/>
<dbReference type="Gramene" id="TraesLDM6B03G03485400.1">
    <property type="protein sequence ID" value="TraesLDM6B03G03485400.1"/>
    <property type="gene ID" value="TraesLDM6B03G03485400"/>
</dbReference>
<dbReference type="PANTHER" id="PTHR35986">
    <property type="entry name" value="EXPRESSED PROTEIN"/>
    <property type="match status" value="1"/>
</dbReference>
<sequence>MFLEQVLGHLRGERRWGDGVMRDLDISLRDQGPVGSLEDTLFQSCSLFASVARVVSGAASGVGGGLLALWFATGQVQKFLGAPRPPGILMLGYGCGCFSLYMKMLYYDLQKDFAAMLLEHGEEHTKRELAKIILNNHSTDKSLVEVLKRHYVADHLLGDEHQEKQLFRWRQRHSYVDNAFMERLKEELIEVVKKKDIERLEKSEANNADAEVESSANVGLFEEDPLACVLGTPDSNRKMDMLLAASSPTS</sequence>
<protein>
    <submittedName>
        <fullName evidence="2">Uncharacterized protein</fullName>
    </submittedName>
</protein>
<dbReference type="Gramene" id="TraesPARA_EIv1.0_2033370.1">
    <property type="protein sequence ID" value="TraesPARA_EIv1.0_2033370.1.CDS"/>
    <property type="gene ID" value="TraesPARA_EIv1.0_2033370"/>
</dbReference>